<evidence type="ECO:0000313" key="15">
    <source>
        <dbReference type="EMBL" id="MFD0989798.1"/>
    </source>
</evidence>
<evidence type="ECO:0000259" key="14">
    <source>
        <dbReference type="Pfam" id="PF07715"/>
    </source>
</evidence>
<keyword evidence="15" id="KW-0675">Receptor</keyword>
<keyword evidence="8 12" id="KW-0798">TonB box</keyword>
<dbReference type="InterPro" id="IPR039426">
    <property type="entry name" value="TonB-dep_rcpt-like"/>
</dbReference>
<dbReference type="InterPro" id="IPR012910">
    <property type="entry name" value="Plug_dom"/>
</dbReference>
<proteinExistence type="inferred from homology"/>
<dbReference type="EMBL" id="JBHTJI010000001">
    <property type="protein sequence ID" value="MFD0989798.1"/>
    <property type="molecule type" value="Genomic_DNA"/>
</dbReference>
<evidence type="ECO:0000256" key="7">
    <source>
        <dbReference type="ARBA" id="ARBA00023065"/>
    </source>
</evidence>
<evidence type="ECO:0000256" key="11">
    <source>
        <dbReference type="PROSITE-ProRule" id="PRU01360"/>
    </source>
</evidence>
<evidence type="ECO:0000256" key="9">
    <source>
        <dbReference type="ARBA" id="ARBA00023136"/>
    </source>
</evidence>
<dbReference type="InterPro" id="IPR008969">
    <property type="entry name" value="CarboxyPept-like_regulatory"/>
</dbReference>
<keyword evidence="5 11" id="KW-0812">Transmembrane</keyword>
<evidence type="ECO:0000313" key="16">
    <source>
        <dbReference type="Proteomes" id="UP001597061"/>
    </source>
</evidence>
<dbReference type="PANTHER" id="PTHR32552">
    <property type="entry name" value="FERRICHROME IRON RECEPTOR-RELATED"/>
    <property type="match status" value="1"/>
</dbReference>
<evidence type="ECO:0000256" key="10">
    <source>
        <dbReference type="ARBA" id="ARBA00023237"/>
    </source>
</evidence>
<evidence type="ECO:0000256" key="3">
    <source>
        <dbReference type="ARBA" id="ARBA00022452"/>
    </source>
</evidence>
<evidence type="ECO:0000256" key="4">
    <source>
        <dbReference type="ARBA" id="ARBA00022496"/>
    </source>
</evidence>
<comment type="similarity">
    <text evidence="11 12">Belongs to the TonB-dependent receptor family.</text>
</comment>
<dbReference type="Proteomes" id="UP001597061">
    <property type="component" value="Unassembled WGS sequence"/>
</dbReference>
<evidence type="ECO:0000256" key="1">
    <source>
        <dbReference type="ARBA" id="ARBA00004571"/>
    </source>
</evidence>
<comment type="caution">
    <text evidence="15">The sequence shown here is derived from an EMBL/GenBank/DDBJ whole genome shotgun (WGS) entry which is preliminary data.</text>
</comment>
<dbReference type="Pfam" id="PF07715">
    <property type="entry name" value="Plug"/>
    <property type="match status" value="1"/>
</dbReference>
<organism evidence="15 16">
    <name type="scientific">Mariniflexile jejuense</name>
    <dbReference type="NCBI Taxonomy" id="1173582"/>
    <lineage>
        <taxon>Bacteria</taxon>
        <taxon>Pseudomonadati</taxon>
        <taxon>Bacteroidota</taxon>
        <taxon>Flavobacteriia</taxon>
        <taxon>Flavobacteriales</taxon>
        <taxon>Flavobacteriaceae</taxon>
        <taxon>Mariniflexile</taxon>
    </lineage>
</organism>
<evidence type="ECO:0000256" key="12">
    <source>
        <dbReference type="RuleBase" id="RU003357"/>
    </source>
</evidence>
<dbReference type="PROSITE" id="PS52016">
    <property type="entry name" value="TONB_DEPENDENT_REC_3"/>
    <property type="match status" value="1"/>
</dbReference>
<gene>
    <name evidence="15" type="ORF">ACFQ1R_06810</name>
</gene>
<dbReference type="SUPFAM" id="SSF49464">
    <property type="entry name" value="Carboxypeptidase regulatory domain-like"/>
    <property type="match status" value="1"/>
</dbReference>
<evidence type="ECO:0000256" key="6">
    <source>
        <dbReference type="ARBA" id="ARBA00023004"/>
    </source>
</evidence>
<comment type="subcellular location">
    <subcellularLocation>
        <location evidence="1 11">Cell outer membrane</location>
        <topology evidence="1 11">Multi-pass membrane protein</topology>
    </subcellularLocation>
</comment>
<accession>A0ABW3JH22</accession>
<name>A0ABW3JH22_9FLAO</name>
<dbReference type="Gene3D" id="2.40.170.20">
    <property type="entry name" value="TonB-dependent receptor, beta-barrel domain"/>
    <property type="match status" value="1"/>
</dbReference>
<dbReference type="InterPro" id="IPR000531">
    <property type="entry name" value="Beta-barrel_TonB"/>
</dbReference>
<keyword evidence="4" id="KW-0410">Iron transport</keyword>
<dbReference type="InterPro" id="IPR036942">
    <property type="entry name" value="Beta-barrel_TonB_sf"/>
</dbReference>
<keyword evidence="3 11" id="KW-1134">Transmembrane beta strand</keyword>
<dbReference type="PANTHER" id="PTHR32552:SF81">
    <property type="entry name" value="TONB-DEPENDENT OUTER MEMBRANE RECEPTOR"/>
    <property type="match status" value="1"/>
</dbReference>
<keyword evidence="9 11" id="KW-0472">Membrane</keyword>
<keyword evidence="16" id="KW-1185">Reference proteome</keyword>
<reference evidence="16" key="1">
    <citation type="journal article" date="2019" name="Int. J. Syst. Evol. Microbiol.">
        <title>The Global Catalogue of Microorganisms (GCM) 10K type strain sequencing project: providing services to taxonomists for standard genome sequencing and annotation.</title>
        <authorList>
            <consortium name="The Broad Institute Genomics Platform"/>
            <consortium name="The Broad Institute Genome Sequencing Center for Infectious Disease"/>
            <person name="Wu L."/>
            <person name="Ma J."/>
        </authorList>
    </citation>
    <scope>NUCLEOTIDE SEQUENCE [LARGE SCALE GENOMIC DNA]</scope>
    <source>
        <strain evidence="16">CCUG 62414</strain>
    </source>
</reference>
<evidence type="ECO:0000256" key="5">
    <source>
        <dbReference type="ARBA" id="ARBA00022692"/>
    </source>
</evidence>
<dbReference type="SUPFAM" id="SSF56935">
    <property type="entry name" value="Porins"/>
    <property type="match status" value="1"/>
</dbReference>
<evidence type="ECO:0000256" key="8">
    <source>
        <dbReference type="ARBA" id="ARBA00023077"/>
    </source>
</evidence>
<dbReference type="RefSeq" id="WP_379925387.1">
    <property type="nucleotide sequence ID" value="NZ_JBHTJI010000001.1"/>
</dbReference>
<evidence type="ECO:0000256" key="2">
    <source>
        <dbReference type="ARBA" id="ARBA00022448"/>
    </source>
</evidence>
<protein>
    <submittedName>
        <fullName evidence="15">TonB-dependent receptor</fullName>
    </submittedName>
</protein>
<feature type="domain" description="TonB-dependent receptor-like beta-barrel" evidence="13">
    <location>
        <begin position="297"/>
        <end position="729"/>
    </location>
</feature>
<sequence>MPKFKMTRLNSLILKKTLLSGVFLISILYTHSQQILKGKIIDSESGTPIANVIVKNVQNNTTSTSNNLGLFEFQNTGFYNFSKAGYEEKEIEISKAEYIIIQLEISPSNLNEVIVSTNHIAQKLKKSNTTIDLITTKDIERGNTTNVLDILNRVPSIFMQSGALNTNKISIRGIGSRNLYGTSKIRAYFQDIPLTSGNGETSIEDFELGSISRFEIIKGAGSSIYGAGLGGTIHLIPQNAYLNQTSIQSDISFGSFGLMKGVLNVNHGTTKNSFRAIYSNTHSDGYRANNEYNRKTFTINTNHFISNKDDITLLASFVNLKGFIPSSINETNYLNNPKSAAFTWAQSKGYEDSKRGILGVSWNHQYNSNIKQATSIFSSFKKAYEPRPFDILTENTNAIGIRSRILGTINKLNWTLGGELFKDTYKSRNFENLYQSYPAGTGSVKGDKFADLKEKRTYYNLFFETNYNTSEKTTVSLGLNFNKTSYNLYDKFLTDENPDQSGSYSFKGMLSPKLGISHLFTENISFYSNVSHGFSPPSTAETLLPEGLINPNIKPETGWNFEVGTRSTFFNNRLQLNLALYKMAVKNLLVARRTGNDQFIGVNAGKTQHNGLEMVVKYQWIQHETVSLNHYISYTLNDFKFKEFVDNETDFSGNKLTGVPSEVLNTGIDFETKFGVYTTVNYQFVGSIPITDNNSLFTKDYSLTNTKIGYKHSINSKLKLNAYFGLDNVFNKHYASQILINATGFGGAAPRYYYPGNPTNYYTGINIIYMF</sequence>
<keyword evidence="2 11" id="KW-0813">Transport</keyword>
<dbReference type="InterPro" id="IPR037066">
    <property type="entry name" value="Plug_dom_sf"/>
</dbReference>
<evidence type="ECO:0000259" key="13">
    <source>
        <dbReference type="Pfam" id="PF00593"/>
    </source>
</evidence>
<keyword evidence="6" id="KW-0408">Iron</keyword>
<dbReference type="Gene3D" id="2.170.130.10">
    <property type="entry name" value="TonB-dependent receptor, plug domain"/>
    <property type="match status" value="1"/>
</dbReference>
<feature type="domain" description="TonB-dependent receptor plug" evidence="14">
    <location>
        <begin position="124"/>
        <end position="231"/>
    </location>
</feature>
<dbReference type="Pfam" id="PF00593">
    <property type="entry name" value="TonB_dep_Rec_b-barrel"/>
    <property type="match status" value="1"/>
</dbReference>
<keyword evidence="7" id="KW-0406">Ion transport</keyword>
<keyword evidence="10 11" id="KW-0998">Cell outer membrane</keyword>